<dbReference type="PANTHER" id="PTHR11817">
    <property type="entry name" value="PYRUVATE KINASE"/>
    <property type="match status" value="1"/>
</dbReference>
<feature type="domain" description="Pyruvate kinase C-terminal" evidence="21">
    <location>
        <begin position="357"/>
        <end position="470"/>
    </location>
</feature>
<evidence type="ECO:0000256" key="11">
    <source>
        <dbReference type="ARBA" id="ARBA00022777"/>
    </source>
</evidence>
<dbReference type="STRING" id="29341.RSJ17_17940"/>
<evidence type="ECO:0000256" key="3">
    <source>
        <dbReference type="ARBA" id="ARBA00004997"/>
    </source>
</evidence>
<dbReference type="InterPro" id="IPR011037">
    <property type="entry name" value="Pyrv_Knase-like_insert_dom_sf"/>
</dbReference>
<dbReference type="OrthoDB" id="9812123at2"/>
<evidence type="ECO:0000256" key="8">
    <source>
        <dbReference type="ARBA" id="ARBA00022679"/>
    </source>
</evidence>
<dbReference type="GO" id="GO:0016301">
    <property type="term" value="F:kinase activity"/>
    <property type="evidence" value="ECO:0007669"/>
    <property type="project" value="UniProtKB-KW"/>
</dbReference>
<keyword evidence="15 18" id="KW-0324">Glycolysis</keyword>
<evidence type="ECO:0000256" key="14">
    <source>
        <dbReference type="ARBA" id="ARBA00022958"/>
    </source>
</evidence>
<dbReference type="InterPro" id="IPR036637">
    <property type="entry name" value="Phosphohistidine_dom_sf"/>
</dbReference>
<dbReference type="FunFam" id="2.40.33.10:FF:000001">
    <property type="entry name" value="Pyruvate kinase"/>
    <property type="match status" value="1"/>
</dbReference>
<dbReference type="InterPro" id="IPR036918">
    <property type="entry name" value="Pyrv_Knase_C_sf"/>
</dbReference>
<dbReference type="Pfam" id="PF02887">
    <property type="entry name" value="PK_C"/>
    <property type="match status" value="1"/>
</dbReference>
<accession>A0A0C1R357</accession>
<sequence>MKKTKIICTIGPTTDDKEIVKTLMQSGMNAARLNFSHGSHEEHKKRIDMVKEIRAELQKHTAIILDTKGPEIRTHKFSNDTVELKEGTNFTIYCGEEILGDETKCSVTYGNLCEDVNENDIILINDGLVALEVQNIEENKINTLVKNTGVIGNNKGVNVPNVAINLPSLTEKDVSDLIFGIENEIDIVAASFIRKASDVLDIRKVLSKNGGEDIQIFSKIENRQGVNNIDEIIKFSDGIMVARGDLGVEIPTEEVPVVQKMIIEKCNAAGKPVITATQMLDSMIRNPRPTRAEASDVANAIFDGTDAIMLSGETANGKYPVEVVKTMAQIAITSEKHINYESSLSKGQMSHIPNVSNAISLATCATAKELNASAIITATQSGHTTRQVSKYRPECPIIAVTPYEKVARSLALNWGVYAIQAEKVESTDELMDKCAEVALERGYVSKGDLVVMAAGVPANYVGSTNMMKVHIVGDILLKGKGTADVPAFGTALYAKDAKDAINNIQEGDILVVKRLGREFLDVLDNVAGIIVEEDEMSTSVVLECSSRDIPIIYSAVDAISIIKTGSFITMDSKRGLVYSGRTNISS</sequence>
<reference evidence="22 23" key="1">
    <citation type="journal article" date="2015" name="Infect. Genet. Evol.">
        <title>Genomic sequences of six botulinum neurotoxin-producing strains representing three clostridial species illustrate the mobility and diversity of botulinum neurotoxin genes.</title>
        <authorList>
            <person name="Smith T.J."/>
            <person name="Hill K.K."/>
            <person name="Xie G."/>
            <person name="Foley B.T."/>
            <person name="Williamson C.H."/>
            <person name="Foster J.T."/>
            <person name="Johnson S.L."/>
            <person name="Chertkov O."/>
            <person name="Teshima H."/>
            <person name="Gibbons H.S."/>
            <person name="Johnsky L.A."/>
            <person name="Karavis M.A."/>
            <person name="Smith L.A."/>
        </authorList>
    </citation>
    <scope>NUCLEOTIDE SEQUENCE [LARGE SCALE GENOMIC DNA]</scope>
    <source>
        <strain evidence="22 23">CDC 2741</strain>
    </source>
</reference>
<dbReference type="FunFam" id="3.20.20.60:FF:000001">
    <property type="entry name" value="Pyruvate kinase"/>
    <property type="match status" value="1"/>
</dbReference>
<keyword evidence="23" id="KW-1185">Reference proteome</keyword>
<evidence type="ECO:0000256" key="10">
    <source>
        <dbReference type="ARBA" id="ARBA00022741"/>
    </source>
</evidence>
<dbReference type="Gene3D" id="3.40.1380.20">
    <property type="entry name" value="Pyruvate kinase, C-terminal domain"/>
    <property type="match status" value="1"/>
</dbReference>
<evidence type="ECO:0000313" key="22">
    <source>
        <dbReference type="EMBL" id="KIE47942.1"/>
    </source>
</evidence>
<evidence type="ECO:0000256" key="18">
    <source>
        <dbReference type="RuleBase" id="RU000504"/>
    </source>
</evidence>
<dbReference type="NCBIfam" id="TIGR01064">
    <property type="entry name" value="pyruv_kin"/>
    <property type="match status" value="1"/>
</dbReference>
<evidence type="ECO:0000256" key="13">
    <source>
        <dbReference type="ARBA" id="ARBA00022842"/>
    </source>
</evidence>
<keyword evidence="10" id="KW-0547">Nucleotide-binding</keyword>
<dbReference type="PRINTS" id="PR01050">
    <property type="entry name" value="PYRUVTKNASE"/>
</dbReference>
<dbReference type="GO" id="GO:0004743">
    <property type="term" value="F:pyruvate kinase activity"/>
    <property type="evidence" value="ECO:0007669"/>
    <property type="project" value="UniProtKB-UniRule"/>
</dbReference>
<feature type="domain" description="PEP-utilising enzyme mobile" evidence="20">
    <location>
        <begin position="504"/>
        <end position="575"/>
    </location>
</feature>
<evidence type="ECO:0000256" key="4">
    <source>
        <dbReference type="ARBA" id="ARBA00006237"/>
    </source>
</evidence>
<dbReference type="SUPFAM" id="SSF50800">
    <property type="entry name" value="PK beta-barrel domain-like"/>
    <property type="match status" value="1"/>
</dbReference>
<gene>
    <name evidence="22" type="primary">pyk</name>
    <name evidence="22" type="ORF">U732_3603</name>
</gene>
<dbReference type="Gene3D" id="3.50.30.10">
    <property type="entry name" value="Phosphohistidine domain"/>
    <property type="match status" value="1"/>
</dbReference>
<comment type="cofactor">
    <cofactor evidence="2">
        <name>K(+)</name>
        <dbReference type="ChEBI" id="CHEBI:29103"/>
    </cofactor>
</comment>
<proteinExistence type="inferred from homology"/>
<evidence type="ECO:0000256" key="1">
    <source>
        <dbReference type="ARBA" id="ARBA00001946"/>
    </source>
</evidence>
<dbReference type="EC" id="2.7.1.40" evidence="6 17"/>
<dbReference type="SUPFAM" id="SSF52009">
    <property type="entry name" value="Phosphohistidine domain"/>
    <property type="match status" value="1"/>
</dbReference>
<evidence type="ECO:0000313" key="23">
    <source>
        <dbReference type="Proteomes" id="UP000031366"/>
    </source>
</evidence>
<dbReference type="UniPathway" id="UPA00109">
    <property type="reaction ID" value="UER00188"/>
</dbReference>
<keyword evidence="11 18" id="KW-0418">Kinase</keyword>
<evidence type="ECO:0000256" key="5">
    <source>
        <dbReference type="ARBA" id="ARBA00008663"/>
    </source>
</evidence>
<comment type="catalytic activity">
    <reaction evidence="18">
        <text>pyruvate + ATP = phosphoenolpyruvate + ADP + H(+)</text>
        <dbReference type="Rhea" id="RHEA:18157"/>
        <dbReference type="ChEBI" id="CHEBI:15361"/>
        <dbReference type="ChEBI" id="CHEBI:15378"/>
        <dbReference type="ChEBI" id="CHEBI:30616"/>
        <dbReference type="ChEBI" id="CHEBI:58702"/>
        <dbReference type="ChEBI" id="CHEBI:456216"/>
        <dbReference type="EC" id="2.7.1.40"/>
    </reaction>
</comment>
<comment type="similarity">
    <text evidence="4">In the C-terminal section; belongs to the PEP-utilizing enzyme family.</text>
</comment>
<evidence type="ECO:0000256" key="9">
    <source>
        <dbReference type="ARBA" id="ARBA00022723"/>
    </source>
</evidence>
<dbReference type="InterPro" id="IPR040442">
    <property type="entry name" value="Pyrv_kinase-like_dom_sf"/>
</dbReference>
<keyword evidence="8 18" id="KW-0808">Transferase</keyword>
<evidence type="ECO:0000256" key="15">
    <source>
        <dbReference type="ARBA" id="ARBA00023152"/>
    </source>
</evidence>
<evidence type="ECO:0000256" key="16">
    <source>
        <dbReference type="ARBA" id="ARBA00023317"/>
    </source>
</evidence>
<dbReference type="InterPro" id="IPR001697">
    <property type="entry name" value="Pyr_Knase"/>
</dbReference>
<dbReference type="SUPFAM" id="SSF51621">
    <property type="entry name" value="Phosphoenolpyruvate/pyruvate domain"/>
    <property type="match status" value="1"/>
</dbReference>
<dbReference type="Pfam" id="PF00224">
    <property type="entry name" value="PK"/>
    <property type="match status" value="1"/>
</dbReference>
<dbReference type="Proteomes" id="UP000031366">
    <property type="component" value="Unassembled WGS sequence"/>
</dbReference>
<comment type="pathway">
    <text evidence="3 18">Carbohydrate degradation; glycolysis; pyruvate from D-glyceraldehyde 3-phosphate: step 5/5.</text>
</comment>
<dbReference type="GO" id="GO:0000287">
    <property type="term" value="F:magnesium ion binding"/>
    <property type="evidence" value="ECO:0007669"/>
    <property type="project" value="UniProtKB-UniRule"/>
</dbReference>
<dbReference type="AlphaFoldDB" id="A0A0C1R357"/>
<dbReference type="NCBIfam" id="NF004491">
    <property type="entry name" value="PRK05826.1"/>
    <property type="match status" value="1"/>
</dbReference>
<dbReference type="Gene3D" id="2.40.33.10">
    <property type="entry name" value="PK beta-barrel domain-like"/>
    <property type="match status" value="1"/>
</dbReference>
<evidence type="ECO:0000256" key="12">
    <source>
        <dbReference type="ARBA" id="ARBA00022840"/>
    </source>
</evidence>
<keyword evidence="9" id="KW-0479">Metal-binding</keyword>
<dbReference type="InterPro" id="IPR015806">
    <property type="entry name" value="Pyrv_Knase_insert_dom_sf"/>
</dbReference>
<dbReference type="GO" id="GO:0006950">
    <property type="term" value="P:response to stress"/>
    <property type="evidence" value="ECO:0007669"/>
    <property type="project" value="UniProtKB-ARBA"/>
</dbReference>
<dbReference type="InterPro" id="IPR015793">
    <property type="entry name" value="Pyrv_Knase_brl"/>
</dbReference>
<keyword evidence="16 22" id="KW-0670">Pyruvate</keyword>
<dbReference type="GO" id="GO:0030955">
    <property type="term" value="F:potassium ion binding"/>
    <property type="evidence" value="ECO:0007669"/>
    <property type="project" value="UniProtKB-UniRule"/>
</dbReference>
<dbReference type="SUPFAM" id="SSF52935">
    <property type="entry name" value="PK C-terminal domain-like"/>
    <property type="match status" value="1"/>
</dbReference>
<name>A0A0C1R357_9CLOT</name>
<dbReference type="InterPro" id="IPR015795">
    <property type="entry name" value="Pyrv_Knase_C"/>
</dbReference>
<dbReference type="NCBIfam" id="NF004978">
    <property type="entry name" value="PRK06354.1"/>
    <property type="match status" value="1"/>
</dbReference>
<dbReference type="InterPro" id="IPR008279">
    <property type="entry name" value="PEP-util_enz_mobile_dom"/>
</dbReference>
<dbReference type="Pfam" id="PF00391">
    <property type="entry name" value="PEP-utilizers"/>
    <property type="match status" value="1"/>
</dbReference>
<keyword evidence="13 18" id="KW-0460">Magnesium</keyword>
<evidence type="ECO:0000256" key="2">
    <source>
        <dbReference type="ARBA" id="ARBA00001958"/>
    </source>
</evidence>
<feature type="domain" description="Pyruvate kinase barrel" evidence="19">
    <location>
        <begin position="1"/>
        <end position="324"/>
    </location>
</feature>
<dbReference type="InterPro" id="IPR015813">
    <property type="entry name" value="Pyrv/PenolPyrv_kinase-like_dom"/>
</dbReference>
<keyword evidence="12" id="KW-0067">ATP-binding</keyword>
<organism evidence="22 23">
    <name type="scientific">Clostridium argentinense CDC 2741</name>
    <dbReference type="NCBI Taxonomy" id="1418104"/>
    <lineage>
        <taxon>Bacteria</taxon>
        <taxon>Bacillati</taxon>
        <taxon>Bacillota</taxon>
        <taxon>Clostridia</taxon>
        <taxon>Eubacteriales</taxon>
        <taxon>Clostridiaceae</taxon>
        <taxon>Clostridium</taxon>
    </lineage>
</organism>
<protein>
    <recommendedName>
        <fullName evidence="7 17">Pyruvate kinase</fullName>
        <ecNumber evidence="6 17">2.7.1.40</ecNumber>
    </recommendedName>
</protein>
<evidence type="ECO:0000259" key="21">
    <source>
        <dbReference type="Pfam" id="PF02887"/>
    </source>
</evidence>
<evidence type="ECO:0000256" key="17">
    <source>
        <dbReference type="NCBIfam" id="TIGR01064"/>
    </source>
</evidence>
<dbReference type="GO" id="GO:0005524">
    <property type="term" value="F:ATP binding"/>
    <property type="evidence" value="ECO:0007669"/>
    <property type="project" value="UniProtKB-KW"/>
</dbReference>
<evidence type="ECO:0000256" key="7">
    <source>
        <dbReference type="ARBA" id="ARBA00018587"/>
    </source>
</evidence>
<dbReference type="RefSeq" id="WP_039630812.1">
    <property type="nucleotide sequence ID" value="NZ_AYSO01000013.1"/>
</dbReference>
<evidence type="ECO:0000256" key="6">
    <source>
        <dbReference type="ARBA" id="ARBA00012142"/>
    </source>
</evidence>
<comment type="caution">
    <text evidence="22">The sequence shown here is derived from an EMBL/GenBank/DDBJ whole genome shotgun (WGS) entry which is preliminary data.</text>
</comment>
<keyword evidence="14" id="KW-0630">Potassium</keyword>
<dbReference type="EMBL" id="AYSO01000013">
    <property type="protein sequence ID" value="KIE47942.1"/>
    <property type="molecule type" value="Genomic_DNA"/>
</dbReference>
<comment type="similarity">
    <text evidence="5 18">Belongs to the pyruvate kinase family.</text>
</comment>
<evidence type="ECO:0000259" key="20">
    <source>
        <dbReference type="Pfam" id="PF00391"/>
    </source>
</evidence>
<evidence type="ECO:0000259" key="19">
    <source>
        <dbReference type="Pfam" id="PF00224"/>
    </source>
</evidence>
<dbReference type="Gene3D" id="3.20.20.60">
    <property type="entry name" value="Phosphoenolpyruvate-binding domains"/>
    <property type="match status" value="1"/>
</dbReference>
<comment type="cofactor">
    <cofactor evidence="1">
        <name>Mg(2+)</name>
        <dbReference type="ChEBI" id="CHEBI:18420"/>
    </cofactor>
</comment>